<accession>A0A0F9PCI1</accession>
<dbReference type="EMBL" id="LAZR01002612">
    <property type="protein sequence ID" value="KKN27804.1"/>
    <property type="molecule type" value="Genomic_DNA"/>
</dbReference>
<comment type="caution">
    <text evidence="1">The sequence shown here is derived from an EMBL/GenBank/DDBJ whole genome shotgun (WGS) entry which is preliminary data.</text>
</comment>
<reference evidence="1" key="1">
    <citation type="journal article" date="2015" name="Nature">
        <title>Complex archaea that bridge the gap between prokaryotes and eukaryotes.</title>
        <authorList>
            <person name="Spang A."/>
            <person name="Saw J.H."/>
            <person name="Jorgensen S.L."/>
            <person name="Zaremba-Niedzwiedzka K."/>
            <person name="Martijn J."/>
            <person name="Lind A.E."/>
            <person name="van Eijk R."/>
            <person name="Schleper C."/>
            <person name="Guy L."/>
            <person name="Ettema T.J."/>
        </authorList>
    </citation>
    <scope>NUCLEOTIDE SEQUENCE</scope>
</reference>
<name>A0A0F9PCI1_9ZZZZ</name>
<proteinExistence type="predicted"/>
<organism evidence="1">
    <name type="scientific">marine sediment metagenome</name>
    <dbReference type="NCBI Taxonomy" id="412755"/>
    <lineage>
        <taxon>unclassified sequences</taxon>
        <taxon>metagenomes</taxon>
        <taxon>ecological metagenomes</taxon>
    </lineage>
</organism>
<protein>
    <submittedName>
        <fullName evidence="1">Uncharacterized protein</fullName>
    </submittedName>
</protein>
<evidence type="ECO:0000313" key="1">
    <source>
        <dbReference type="EMBL" id="KKN27804.1"/>
    </source>
</evidence>
<gene>
    <name evidence="1" type="ORF">LCGC14_0860670</name>
</gene>
<sequence length="106" mass="12356">MKDWDFDKMMETHLVKCPVATEANEKVKRLCFMIRSLQMEVDHLRGTQSPSEQLVSRAINTARYLLDLYEKKGVRELLGSQLHFLLSEMLEIPTAENRADEEQTKT</sequence>
<dbReference type="AlphaFoldDB" id="A0A0F9PCI1"/>